<gene>
    <name evidence="3" type="ORF">GCM10007304_06570</name>
</gene>
<reference evidence="3" key="1">
    <citation type="journal article" date="2014" name="Int. J. Syst. Evol. Microbiol.">
        <title>Complete genome sequence of Corynebacterium casei LMG S-19264T (=DSM 44701T), isolated from a smear-ripened cheese.</title>
        <authorList>
            <consortium name="US DOE Joint Genome Institute (JGI-PGF)"/>
            <person name="Walter F."/>
            <person name="Albersmeier A."/>
            <person name="Kalinowski J."/>
            <person name="Ruckert C."/>
        </authorList>
    </citation>
    <scope>NUCLEOTIDE SEQUENCE</scope>
    <source>
        <strain evidence="3">CCM 7905</strain>
    </source>
</reference>
<dbReference type="EMBL" id="BMCU01000001">
    <property type="protein sequence ID" value="GGF95410.1"/>
    <property type="molecule type" value="Genomic_DNA"/>
</dbReference>
<feature type="region of interest" description="Disordered" evidence="1">
    <location>
        <begin position="226"/>
        <end position="250"/>
    </location>
</feature>
<evidence type="ECO:0000313" key="3">
    <source>
        <dbReference type="EMBL" id="GGF95410.1"/>
    </source>
</evidence>
<proteinExistence type="predicted"/>
<keyword evidence="2" id="KW-1133">Transmembrane helix</keyword>
<comment type="caution">
    <text evidence="3">The sequence shown here is derived from an EMBL/GenBank/DDBJ whole genome shotgun (WGS) entry which is preliminary data.</text>
</comment>
<feature type="transmembrane region" description="Helical" evidence="2">
    <location>
        <begin position="55"/>
        <end position="75"/>
    </location>
</feature>
<evidence type="ECO:0000256" key="2">
    <source>
        <dbReference type="SAM" id="Phobius"/>
    </source>
</evidence>
<name>A0A917FQW1_9NOCA</name>
<keyword evidence="4" id="KW-1185">Reference proteome</keyword>
<sequence length="291" mass="31677">MTSRSVAVDGFDPEVDVDWSAPWRHDLYAMPPERVSLYGSRIWVRMSEDERRDRALHEAVAVLSFGAYLITVLVATQLRRVSEGGLNTAPARTALVEIGGSTRAAVLFGRVVGASGLPPYPLPRGTLGAVKFLAFVPLGASSFGASLLVENTLTATFDGVARDERVEPHVRQALRLFASESEQRTAFAREQVLNSMERGNAVSRAYHRTLLAVVADALLRMPATGRVRPTVGPGPGRWRTRRAASRGERAARARVARQSAEFFASAGLMDCGVARRLWALTGTTTRFTTAR</sequence>
<protein>
    <submittedName>
        <fullName evidence="3">Uncharacterized protein</fullName>
    </submittedName>
</protein>
<dbReference type="Pfam" id="PF11583">
    <property type="entry name" value="AurF"/>
    <property type="match status" value="1"/>
</dbReference>
<evidence type="ECO:0000256" key="1">
    <source>
        <dbReference type="SAM" id="MobiDB-lite"/>
    </source>
</evidence>
<dbReference type="InterPro" id="IPR025859">
    <property type="entry name" value="AurF/CmlI"/>
</dbReference>
<keyword evidence="2" id="KW-0812">Transmembrane</keyword>
<accession>A0A917FQW1</accession>
<evidence type="ECO:0000313" key="4">
    <source>
        <dbReference type="Proteomes" id="UP000654257"/>
    </source>
</evidence>
<organism evidence="3 4">
    <name type="scientific">Rhodococcoides trifolii</name>
    <dbReference type="NCBI Taxonomy" id="908250"/>
    <lineage>
        <taxon>Bacteria</taxon>
        <taxon>Bacillati</taxon>
        <taxon>Actinomycetota</taxon>
        <taxon>Actinomycetes</taxon>
        <taxon>Mycobacteriales</taxon>
        <taxon>Nocardiaceae</taxon>
        <taxon>Rhodococcoides</taxon>
    </lineage>
</organism>
<dbReference type="RefSeq" id="WP_188543245.1">
    <property type="nucleotide sequence ID" value="NZ_BMCU01000001.1"/>
</dbReference>
<reference evidence="3" key="2">
    <citation type="submission" date="2020-09" db="EMBL/GenBank/DDBJ databases">
        <authorList>
            <person name="Sun Q."/>
            <person name="Sedlacek I."/>
        </authorList>
    </citation>
    <scope>NUCLEOTIDE SEQUENCE</scope>
    <source>
        <strain evidence="3">CCM 7905</strain>
    </source>
</reference>
<dbReference type="Proteomes" id="UP000654257">
    <property type="component" value="Unassembled WGS sequence"/>
</dbReference>
<dbReference type="AlphaFoldDB" id="A0A917FQW1"/>
<keyword evidence="2" id="KW-0472">Membrane</keyword>